<proteinExistence type="predicted"/>
<dbReference type="AlphaFoldDB" id="A0A6M3K4R0"/>
<sequence>MNKRTGLIVFVLACIALIVLWLYTVPQVFGQTYEIGQDSTYTVKWNNKDIDGIRYDPDIEFVVSTFSAEGVTTNGVTDTSYTCTCCMNVSHSVQARYPGSPLSTNSNTVYVVMIAGEQSPPQETQIPVTYRAWDMRFWGNGLYNDILTTGNSIWTNLTVAGGTYEVKIYFVGHLRVNFGSLVYDLWSDNRLEAVPQEWNLTAGTYMLKMTALEDTRFHYGAENWTLKVDKTVVIRLAKPPDMIWIE</sequence>
<accession>A0A6M3K4R0</accession>
<gene>
    <name evidence="1" type="ORF">MM415A01668_0016</name>
</gene>
<dbReference type="EMBL" id="MT142189">
    <property type="protein sequence ID" value="QJA75867.1"/>
    <property type="molecule type" value="Genomic_DNA"/>
</dbReference>
<organism evidence="1">
    <name type="scientific">viral metagenome</name>
    <dbReference type="NCBI Taxonomy" id="1070528"/>
    <lineage>
        <taxon>unclassified sequences</taxon>
        <taxon>metagenomes</taxon>
        <taxon>organismal metagenomes</taxon>
    </lineage>
</organism>
<reference evidence="1" key="1">
    <citation type="submission" date="2020-03" db="EMBL/GenBank/DDBJ databases">
        <title>The deep terrestrial virosphere.</title>
        <authorList>
            <person name="Holmfeldt K."/>
            <person name="Nilsson E."/>
            <person name="Simone D."/>
            <person name="Lopez-Fernandez M."/>
            <person name="Wu X."/>
            <person name="de Brujin I."/>
            <person name="Lundin D."/>
            <person name="Andersson A."/>
            <person name="Bertilsson S."/>
            <person name="Dopson M."/>
        </authorList>
    </citation>
    <scope>NUCLEOTIDE SEQUENCE</scope>
    <source>
        <strain evidence="1">MM415A01668</strain>
    </source>
</reference>
<evidence type="ECO:0000313" key="1">
    <source>
        <dbReference type="EMBL" id="QJA75867.1"/>
    </source>
</evidence>
<protein>
    <submittedName>
        <fullName evidence="1">Uncharacterized protein</fullName>
    </submittedName>
</protein>
<name>A0A6M3K4R0_9ZZZZ</name>